<organism evidence="8 9">
    <name type="scientific">Chitinophaga flava</name>
    <dbReference type="NCBI Taxonomy" id="2259036"/>
    <lineage>
        <taxon>Bacteria</taxon>
        <taxon>Pseudomonadati</taxon>
        <taxon>Bacteroidota</taxon>
        <taxon>Chitinophagia</taxon>
        <taxon>Chitinophagales</taxon>
        <taxon>Chitinophagaceae</taxon>
        <taxon>Chitinophaga</taxon>
    </lineage>
</organism>
<evidence type="ECO:0000313" key="9">
    <source>
        <dbReference type="Proteomes" id="UP000253410"/>
    </source>
</evidence>
<dbReference type="InterPro" id="IPR033985">
    <property type="entry name" value="SusD-like_N"/>
</dbReference>
<dbReference type="Gene3D" id="1.25.40.390">
    <property type="match status" value="1"/>
</dbReference>
<dbReference type="GO" id="GO:0009279">
    <property type="term" value="C:cell outer membrane"/>
    <property type="evidence" value="ECO:0007669"/>
    <property type="project" value="UniProtKB-SubCell"/>
</dbReference>
<dbReference type="InterPro" id="IPR011990">
    <property type="entry name" value="TPR-like_helical_dom_sf"/>
</dbReference>
<dbReference type="AlphaFoldDB" id="A0A365XVH3"/>
<evidence type="ECO:0000256" key="1">
    <source>
        <dbReference type="ARBA" id="ARBA00004442"/>
    </source>
</evidence>
<sequence length="498" mass="54829">MQYQKIITNTYRCLLLAVVFSSCKKLVSVPDPINTISTGQVFSSEKQANGAMAGIYTRMINAESSAQPADIVQNSFAAGLSTLLGGVSSDEMYNYQGAGDQNWYLPNTNKLTAYNNGFIFNIWNSAYTSIYAANAVIEGIAASTSPNLKDSVRKALTGEAKFVRAFSYFYLTNFFGDVPLALTTDFNKTRIMSRTPQQQIYQQLVADLKDAVTTMPEAYPTSSNERIRPNRYAALALLARVYLYQRDYANAADAASGVINHTDLYQLEANLDNVFAPTSREALWQLKPAGVFMLNNALPEGFKLVPNPLRTGYPSICLTDIQLKAFETGDKRFVSWVDSTQPAASPNTPPPALGYYPNKYKIGSANSSFGAPFKEYQTALRLAEMYLIRAEAAANGGPGGISSAISDLNIIRNRAGLPALPSSLNQDQLLAAVAKERQTEFFAEWGHRWFDLKRTAKAHNVLSAIPLKQPWAGDFQLLYPIPPAEINVNHFLTQNLGY</sequence>
<evidence type="ECO:0000259" key="7">
    <source>
        <dbReference type="Pfam" id="PF14322"/>
    </source>
</evidence>
<dbReference type="Proteomes" id="UP000253410">
    <property type="component" value="Unassembled WGS sequence"/>
</dbReference>
<keyword evidence="5" id="KW-0998">Cell outer membrane</keyword>
<feature type="domain" description="SusD-like N-terminal" evidence="7">
    <location>
        <begin position="106"/>
        <end position="243"/>
    </location>
</feature>
<dbReference type="PROSITE" id="PS51257">
    <property type="entry name" value="PROKAR_LIPOPROTEIN"/>
    <property type="match status" value="1"/>
</dbReference>
<dbReference type="RefSeq" id="WP_113618911.1">
    <property type="nucleotide sequence ID" value="NZ_QFFJ01000002.1"/>
</dbReference>
<dbReference type="Pfam" id="PF07980">
    <property type="entry name" value="SusD_RagB"/>
    <property type="match status" value="1"/>
</dbReference>
<comment type="caution">
    <text evidence="8">The sequence shown here is derived from an EMBL/GenBank/DDBJ whole genome shotgun (WGS) entry which is preliminary data.</text>
</comment>
<keyword evidence="4" id="KW-0472">Membrane</keyword>
<dbReference type="SUPFAM" id="SSF48452">
    <property type="entry name" value="TPR-like"/>
    <property type="match status" value="1"/>
</dbReference>
<gene>
    <name evidence="8" type="ORF">DF182_27215</name>
</gene>
<dbReference type="OrthoDB" id="625727at2"/>
<comment type="subcellular location">
    <subcellularLocation>
        <location evidence="1">Cell outer membrane</location>
    </subcellularLocation>
</comment>
<dbReference type="Pfam" id="PF14322">
    <property type="entry name" value="SusD-like_3"/>
    <property type="match status" value="1"/>
</dbReference>
<protein>
    <recommendedName>
        <fullName evidence="10">RagB/SusD family nutrient uptake outer membrane protein</fullName>
    </recommendedName>
</protein>
<keyword evidence="3" id="KW-0732">Signal</keyword>
<evidence type="ECO:0000256" key="3">
    <source>
        <dbReference type="ARBA" id="ARBA00022729"/>
    </source>
</evidence>
<reference evidence="8 9" key="1">
    <citation type="submission" date="2018-05" db="EMBL/GenBank/DDBJ databases">
        <title>Chitinophaga sp. K3CV102501T nov., isolated from isolated from a monsoon evergreen broad-leaved forest soil.</title>
        <authorList>
            <person name="Lv Y."/>
        </authorList>
    </citation>
    <scope>NUCLEOTIDE SEQUENCE [LARGE SCALE GENOMIC DNA]</scope>
    <source>
        <strain evidence="8 9">GDMCC 1.1325</strain>
    </source>
</reference>
<dbReference type="InterPro" id="IPR012944">
    <property type="entry name" value="SusD_RagB_dom"/>
</dbReference>
<proteinExistence type="inferred from homology"/>
<evidence type="ECO:0000256" key="4">
    <source>
        <dbReference type="ARBA" id="ARBA00023136"/>
    </source>
</evidence>
<evidence type="ECO:0000256" key="5">
    <source>
        <dbReference type="ARBA" id="ARBA00023237"/>
    </source>
</evidence>
<evidence type="ECO:0000313" key="8">
    <source>
        <dbReference type="EMBL" id="RBL90160.1"/>
    </source>
</evidence>
<comment type="similarity">
    <text evidence="2">Belongs to the SusD family.</text>
</comment>
<dbReference type="EMBL" id="QFFJ01000002">
    <property type="protein sequence ID" value="RBL90160.1"/>
    <property type="molecule type" value="Genomic_DNA"/>
</dbReference>
<accession>A0A365XVH3</accession>
<keyword evidence="9" id="KW-1185">Reference proteome</keyword>
<evidence type="ECO:0000259" key="6">
    <source>
        <dbReference type="Pfam" id="PF07980"/>
    </source>
</evidence>
<evidence type="ECO:0008006" key="10">
    <source>
        <dbReference type="Google" id="ProtNLM"/>
    </source>
</evidence>
<dbReference type="CDD" id="cd08977">
    <property type="entry name" value="SusD"/>
    <property type="match status" value="1"/>
</dbReference>
<name>A0A365XVH3_9BACT</name>
<feature type="domain" description="RagB/SusD" evidence="6">
    <location>
        <begin position="343"/>
        <end position="498"/>
    </location>
</feature>
<evidence type="ECO:0000256" key="2">
    <source>
        <dbReference type="ARBA" id="ARBA00006275"/>
    </source>
</evidence>